<dbReference type="RefSeq" id="WP_015539795.1">
    <property type="nucleotide sequence ID" value="NZ_BAABZN010000001.1"/>
</dbReference>
<keyword evidence="6" id="KW-1185">Reference proteome</keyword>
<dbReference type="Proteomes" id="UP000285258">
    <property type="component" value="Unassembled WGS sequence"/>
</dbReference>
<evidence type="ECO:0000313" key="4">
    <source>
        <dbReference type="Proteomes" id="UP000285258"/>
    </source>
</evidence>
<evidence type="ECO:0000313" key="1">
    <source>
        <dbReference type="EMBL" id="MSA94574.1"/>
    </source>
</evidence>
<evidence type="ECO:0000313" key="2">
    <source>
        <dbReference type="EMBL" id="MVN14362.1"/>
    </source>
</evidence>
<sequence length="60" mass="7331">MPIPDPRGNEKKETYISRCMEHITRYEKDKWPDQDQRAAICYSTWDRWQKDHGHPEKAEK</sequence>
<reference evidence="1 5" key="4">
    <citation type="journal article" date="2019" name="Nat. Med.">
        <title>A library of human gut bacterial isolates paired with longitudinal multiomics data enables mechanistic microbiome research.</title>
        <authorList>
            <person name="Poyet M."/>
            <person name="Groussin M."/>
            <person name="Gibbons S.M."/>
            <person name="Avila-Pacheco J."/>
            <person name="Jiang X."/>
            <person name="Kearney S.M."/>
            <person name="Perrotta A.R."/>
            <person name="Berdy B."/>
            <person name="Zhao S."/>
            <person name="Lieberman T.D."/>
            <person name="Swanson P.K."/>
            <person name="Smith M."/>
            <person name="Roesemann S."/>
            <person name="Alexander J.E."/>
            <person name="Rich S.A."/>
            <person name="Livny J."/>
            <person name="Vlamakis H."/>
            <person name="Clish C."/>
            <person name="Bullock K."/>
            <person name="Deik A."/>
            <person name="Scott J."/>
            <person name="Pierce K.A."/>
            <person name="Xavier R.J."/>
            <person name="Alm E.J."/>
        </authorList>
    </citation>
    <scope>NUCLEOTIDE SEQUENCE [LARGE SCALE GENOMIC DNA]</scope>
    <source>
        <strain evidence="1 5">BIOML-A1</strain>
    </source>
</reference>
<dbReference type="Proteomes" id="UP000468327">
    <property type="component" value="Unassembled WGS sequence"/>
</dbReference>
<reference evidence="4" key="1">
    <citation type="submission" date="2018-05" db="EMBL/GenBank/DDBJ databases">
        <title>Genome Sequencing of selected type strains of the family Eggerthellaceae.</title>
        <authorList>
            <person name="Danylec N."/>
            <person name="Stoll D.A."/>
            <person name="Doetsch A."/>
            <person name="Huch M."/>
        </authorList>
    </citation>
    <scope>NUCLEOTIDE SEQUENCE [LARGE SCALE GENOMIC DNA]</scope>
    <source>
        <strain evidence="4">DSM 27213</strain>
    </source>
</reference>
<comment type="caution">
    <text evidence="2">The sequence shown here is derived from an EMBL/GenBank/DDBJ whole genome shotgun (WGS) entry which is preliminary data.</text>
</comment>
<organism evidence="2 6">
    <name type="scientific">Gordonibacter urolithinfaciens</name>
    <dbReference type="NCBI Taxonomy" id="1335613"/>
    <lineage>
        <taxon>Bacteria</taxon>
        <taxon>Bacillati</taxon>
        <taxon>Actinomycetota</taxon>
        <taxon>Coriobacteriia</taxon>
        <taxon>Eggerthellales</taxon>
        <taxon>Eggerthellaceae</taxon>
        <taxon>Gordonibacter</taxon>
    </lineage>
</organism>
<evidence type="ECO:0000313" key="6">
    <source>
        <dbReference type="Proteomes" id="UP000468327"/>
    </source>
</evidence>
<evidence type="ECO:0000313" key="5">
    <source>
        <dbReference type="Proteomes" id="UP000462865"/>
    </source>
</evidence>
<name>A0A1Y4FYZ5_9ACTN</name>
<reference evidence="3" key="2">
    <citation type="journal article" date="2019" name="Int. J. Syst. Evol. Microbiol.">
        <title>Gordonibacter faecihominis is a later heterotypic synonym of Gordonibacter urolithinfaciens.</title>
        <authorList>
            <person name="Danylec N."/>
            <person name="Stoll D.A."/>
            <person name="Huch M."/>
        </authorList>
    </citation>
    <scope>NUCLEOTIDE SEQUENCE</scope>
    <source>
        <strain evidence="3">DSM 27213</strain>
    </source>
</reference>
<protein>
    <submittedName>
        <fullName evidence="2">Uncharacterized protein</fullName>
    </submittedName>
</protein>
<dbReference type="Proteomes" id="UP000462865">
    <property type="component" value="Unassembled WGS sequence"/>
</dbReference>
<dbReference type="GeneID" id="97353569"/>
<accession>A0A1Y4FYZ5</accession>
<reference evidence="2 6" key="5">
    <citation type="submission" date="2019-11" db="EMBL/GenBank/DDBJ databases">
        <title>Whole genome shotgun sequencing (WGS) data from Adlercreutzia equolifaciens ResAG-91, Eggerthella lenta MRI-F36, MRI-F37, MRI-F40, ResAG-49, ResAG-88, ResAG-121, ResAG-145, and Gordonibacter sp. ResAG-5, ResAG-26, ResAG-43, ResAG-50, ResAG-59.</title>
        <authorList>
            <person name="Stoll D.A."/>
            <person name="Danylec N."/>
            <person name="Franz C.M.A.P."/>
            <person name="Huch M."/>
        </authorList>
    </citation>
    <scope>NUCLEOTIDE SEQUENCE [LARGE SCALE GENOMIC DNA]</scope>
    <source>
        <strain evidence="2 6">ResAG-59</strain>
    </source>
</reference>
<dbReference type="AlphaFoldDB" id="A0A1Y4FYZ5"/>
<dbReference type="EMBL" id="QIBW01000008">
    <property type="protein sequence ID" value="ROT89755.1"/>
    <property type="molecule type" value="Genomic_DNA"/>
</dbReference>
<proteinExistence type="predicted"/>
<gene>
    <name evidence="3" type="ORF">DMP12_08400</name>
    <name evidence="1" type="ORF">GKG38_05770</name>
    <name evidence="2" type="ORF">GO738_03170</name>
</gene>
<dbReference type="EMBL" id="WKZA01000018">
    <property type="protein sequence ID" value="MSA94574.1"/>
    <property type="molecule type" value="Genomic_DNA"/>
</dbReference>
<dbReference type="EMBL" id="WPOC01000003">
    <property type="protein sequence ID" value="MVN14362.1"/>
    <property type="molecule type" value="Genomic_DNA"/>
</dbReference>
<reference evidence="3" key="3">
    <citation type="journal article" date="2019" name="Microbiol. Resour. Announc.">
        <title>Draft Genome Sequences of Type Strains of Gordonibacter faecihominis, Paraeggerthella hongkongensis, Parvibacter caecicola,Slackia equolifaciens, Slackia faecicanis, and Slackia isoflavoniconvertens.</title>
        <authorList>
            <person name="Danylec N."/>
            <person name="Stoll D.A."/>
            <person name="Dotsch A."/>
            <person name="Huch M."/>
        </authorList>
    </citation>
    <scope>NUCLEOTIDE SEQUENCE</scope>
    <source>
        <strain evidence="3">DSM 27213</strain>
    </source>
</reference>
<evidence type="ECO:0000313" key="3">
    <source>
        <dbReference type="EMBL" id="ROT89755.1"/>
    </source>
</evidence>